<dbReference type="PANTHER" id="PTHR43877:SF2">
    <property type="entry name" value="AMINOALKYLPHOSPHONATE N-ACETYLTRANSFERASE-RELATED"/>
    <property type="match status" value="1"/>
</dbReference>
<protein>
    <submittedName>
        <fullName evidence="4">Ribosomal protein S18 acetylase RimI-like enzyme</fullName>
    </submittedName>
</protein>
<dbReference type="CDD" id="cd04301">
    <property type="entry name" value="NAT_SF"/>
    <property type="match status" value="1"/>
</dbReference>
<dbReference type="SUPFAM" id="SSF55729">
    <property type="entry name" value="Acyl-CoA N-acyltransferases (Nat)"/>
    <property type="match status" value="1"/>
</dbReference>
<evidence type="ECO:0000256" key="2">
    <source>
        <dbReference type="ARBA" id="ARBA00023315"/>
    </source>
</evidence>
<gene>
    <name evidence="4" type="ORF">JOC58_000751</name>
</gene>
<dbReference type="Proteomes" id="UP001185028">
    <property type="component" value="Unassembled WGS sequence"/>
</dbReference>
<evidence type="ECO:0000313" key="4">
    <source>
        <dbReference type="EMBL" id="MDR6242867.1"/>
    </source>
</evidence>
<dbReference type="InterPro" id="IPR016181">
    <property type="entry name" value="Acyl_CoA_acyltransferase"/>
</dbReference>
<dbReference type="InterPro" id="IPR050832">
    <property type="entry name" value="Bact_Acetyltransf"/>
</dbReference>
<accession>A0ABU1IUC2</accession>
<dbReference type="RefSeq" id="WP_229685623.1">
    <property type="nucleotide sequence ID" value="NZ_BMMB01000002.1"/>
</dbReference>
<keyword evidence="2" id="KW-0012">Acyltransferase</keyword>
<organism evidence="4 5">
    <name type="scientific">Paenibacillus hunanensis</name>
    <dbReference type="NCBI Taxonomy" id="539262"/>
    <lineage>
        <taxon>Bacteria</taxon>
        <taxon>Bacillati</taxon>
        <taxon>Bacillota</taxon>
        <taxon>Bacilli</taxon>
        <taxon>Bacillales</taxon>
        <taxon>Paenibacillaceae</taxon>
        <taxon>Paenibacillus</taxon>
    </lineage>
</organism>
<feature type="domain" description="N-acetyltransferase" evidence="3">
    <location>
        <begin position="2"/>
        <end position="147"/>
    </location>
</feature>
<evidence type="ECO:0000259" key="3">
    <source>
        <dbReference type="PROSITE" id="PS51186"/>
    </source>
</evidence>
<comment type="caution">
    <text evidence="4">The sequence shown here is derived from an EMBL/GenBank/DDBJ whole genome shotgun (WGS) entry which is preliminary data.</text>
</comment>
<dbReference type="Gene3D" id="3.40.630.30">
    <property type="match status" value="1"/>
</dbReference>
<keyword evidence="1" id="KW-0808">Transferase</keyword>
<keyword evidence="5" id="KW-1185">Reference proteome</keyword>
<dbReference type="PANTHER" id="PTHR43877">
    <property type="entry name" value="AMINOALKYLPHOSPHONATE N-ACETYLTRANSFERASE-RELATED-RELATED"/>
    <property type="match status" value="1"/>
</dbReference>
<sequence length="150" mass="16886">MITIREMTMDDYDAMYQLWSHTEGMGLSEADAPEQIDRYLKRNPGCCYVAVDTQFFSRNGIVGTLLAGHDGRRGYLYHMAVAAANRGQGIARQLITHSMQALEQQGIDKAHLFVMNTNEDGKAFWTASGWEQRLGLDVFSREIKSLCSES</sequence>
<reference evidence="4 5" key="1">
    <citation type="submission" date="2023-07" db="EMBL/GenBank/DDBJ databases">
        <title>Genomic Encyclopedia of Type Strains, Phase IV (KMG-IV): sequencing the most valuable type-strain genomes for metagenomic binning, comparative biology and taxonomic classification.</title>
        <authorList>
            <person name="Goeker M."/>
        </authorList>
    </citation>
    <scope>NUCLEOTIDE SEQUENCE [LARGE SCALE GENOMIC DNA]</scope>
    <source>
        <strain evidence="4 5">DSM 22170</strain>
    </source>
</reference>
<proteinExistence type="predicted"/>
<dbReference type="Pfam" id="PF00583">
    <property type="entry name" value="Acetyltransf_1"/>
    <property type="match status" value="1"/>
</dbReference>
<evidence type="ECO:0000313" key="5">
    <source>
        <dbReference type="Proteomes" id="UP001185028"/>
    </source>
</evidence>
<name>A0ABU1IUC2_9BACL</name>
<evidence type="ECO:0000256" key="1">
    <source>
        <dbReference type="ARBA" id="ARBA00022679"/>
    </source>
</evidence>
<dbReference type="InterPro" id="IPR000182">
    <property type="entry name" value="GNAT_dom"/>
</dbReference>
<dbReference type="PROSITE" id="PS51186">
    <property type="entry name" value="GNAT"/>
    <property type="match status" value="1"/>
</dbReference>
<dbReference type="EMBL" id="JAVDQH010000002">
    <property type="protein sequence ID" value="MDR6242867.1"/>
    <property type="molecule type" value="Genomic_DNA"/>
</dbReference>